<keyword evidence="2" id="KW-1185">Reference proteome</keyword>
<accession>A0A4Y8WWZ2</accession>
<evidence type="ECO:0000313" key="2">
    <source>
        <dbReference type="Proteomes" id="UP000560081"/>
    </source>
</evidence>
<dbReference type="OrthoDB" id="5800709at2"/>
<proteinExistence type="predicted"/>
<dbReference type="Pfam" id="PF14344">
    <property type="entry name" value="DUF4397"/>
    <property type="match status" value="1"/>
</dbReference>
<dbReference type="InterPro" id="IPR025510">
    <property type="entry name" value="DUF4397"/>
</dbReference>
<evidence type="ECO:0000313" key="1">
    <source>
        <dbReference type="EMBL" id="MBB4883583.1"/>
    </source>
</evidence>
<name>A0A4Y8WWZ2_9MICC</name>
<gene>
    <name evidence="1" type="ORF">BJ976_001934</name>
</gene>
<organism evidence="1 2">
    <name type="scientific">Micrococcus flavus</name>
    <dbReference type="NCBI Taxonomy" id="384602"/>
    <lineage>
        <taxon>Bacteria</taxon>
        <taxon>Bacillati</taxon>
        <taxon>Actinomycetota</taxon>
        <taxon>Actinomycetes</taxon>
        <taxon>Micrococcales</taxon>
        <taxon>Micrococcaceae</taxon>
        <taxon>Micrococcus</taxon>
    </lineage>
</organism>
<reference evidence="1 2" key="1">
    <citation type="submission" date="2020-08" db="EMBL/GenBank/DDBJ databases">
        <title>Sequencing the genomes of 1000 actinobacteria strains.</title>
        <authorList>
            <person name="Klenk H.-P."/>
        </authorList>
    </citation>
    <scope>NUCLEOTIDE SEQUENCE [LARGE SCALE GENOMIC DNA]</scope>
    <source>
        <strain evidence="1 2">DSM 19079</strain>
    </source>
</reference>
<comment type="caution">
    <text evidence="1">The sequence shown here is derived from an EMBL/GenBank/DDBJ whole genome shotgun (WGS) entry which is preliminary data.</text>
</comment>
<dbReference type="Proteomes" id="UP000560081">
    <property type="component" value="Unassembled WGS sequence"/>
</dbReference>
<sequence length="272" mass="27130">MRKTLPAAVTAAVGLAVMAPLSAAAMDHDDYAELSVLHGVPGLTVDVYVDGELTLDDFEPGELAGPLELPAGDYEVAITAADAEDDSDPVLGPVDLTLEEDGNYTAAAHLDAEGAPTVTAFENDTDELAAGEGRLTVRHIAAAPAVDVWAGDEVVVPGLENPDEASLEIPAGTVPAAISVAGTTEPVLGPADVEVAEGMTTIAYAWGSAEDGTLALATQAVEAEHMAPTAVSADVDVAPAGPSAGLLAAGGAALAALAAGSWTVARRRAAHA</sequence>
<dbReference type="EMBL" id="JACHMC010000001">
    <property type="protein sequence ID" value="MBB4883583.1"/>
    <property type="molecule type" value="Genomic_DNA"/>
</dbReference>
<protein>
    <submittedName>
        <fullName evidence="1">Uncharacterized protein</fullName>
    </submittedName>
</protein>
<dbReference type="RefSeq" id="WP_135030721.1">
    <property type="nucleotide sequence ID" value="NZ_BMLA01000014.1"/>
</dbReference>
<dbReference type="AlphaFoldDB" id="A0A4Y8WWZ2"/>